<evidence type="ECO:0000256" key="1">
    <source>
        <dbReference type="SAM" id="MobiDB-lite"/>
    </source>
</evidence>
<feature type="region of interest" description="Disordered" evidence="1">
    <location>
        <begin position="372"/>
        <end position="399"/>
    </location>
</feature>
<reference evidence="2 3" key="1">
    <citation type="submission" date="2018-08" db="EMBL/GenBank/DDBJ databases">
        <title>Aphanomyces genome sequencing and annotation.</title>
        <authorList>
            <person name="Minardi D."/>
            <person name="Oidtmann B."/>
            <person name="Van Der Giezen M."/>
            <person name="Studholme D.J."/>
        </authorList>
    </citation>
    <scope>NUCLEOTIDE SEQUENCE [LARGE SCALE GENOMIC DNA]</scope>
    <source>
        <strain evidence="2 3">197901</strain>
    </source>
</reference>
<dbReference type="Proteomes" id="UP000266196">
    <property type="component" value="Unassembled WGS sequence"/>
</dbReference>
<gene>
    <name evidence="2" type="ORF">DYB31_008299</name>
</gene>
<proteinExistence type="predicted"/>
<name>A0A397ET03_APHAT</name>
<dbReference type="AlphaFoldDB" id="A0A397ET03"/>
<comment type="caution">
    <text evidence="2">The sequence shown here is derived from an EMBL/GenBank/DDBJ whole genome shotgun (WGS) entry which is preliminary data.</text>
</comment>
<dbReference type="EMBL" id="QUTE01016776">
    <property type="protein sequence ID" value="RHY95766.1"/>
    <property type="molecule type" value="Genomic_DNA"/>
</dbReference>
<feature type="compositionally biased region" description="Basic and acidic residues" evidence="1">
    <location>
        <begin position="382"/>
        <end position="399"/>
    </location>
</feature>
<accession>A0A397ET03</accession>
<organism evidence="2 3">
    <name type="scientific">Aphanomyces astaci</name>
    <name type="common">Crayfish plague agent</name>
    <dbReference type="NCBI Taxonomy" id="112090"/>
    <lineage>
        <taxon>Eukaryota</taxon>
        <taxon>Sar</taxon>
        <taxon>Stramenopiles</taxon>
        <taxon>Oomycota</taxon>
        <taxon>Saprolegniomycetes</taxon>
        <taxon>Saprolegniales</taxon>
        <taxon>Verrucalvaceae</taxon>
        <taxon>Aphanomyces</taxon>
    </lineage>
</organism>
<evidence type="ECO:0000313" key="3">
    <source>
        <dbReference type="Proteomes" id="UP000266196"/>
    </source>
</evidence>
<sequence>MNTRDCAQSRFGIQNVVHRLGLVALVPTTPLARTGTDVPTLTLARTGTDGLESDTETLESYSIPVPGNTIVATITVATGGIRDIQKAYEEFTRGIEDQQRTVSLLFFQQANEDRARLLGVQESQMVEMADGLLRTAETHESRRQDEFQKALTYLRDCYSTALRREAEKNALSWEDRTRELEQQLALKWEQREALLVRDKDSDLLVARRLHEESAAGRTICVTTASCVCEELRTLMLNHQEEILLVREAARGKDISKGVAYDLLHSLYDRDLASARDEVQSKASELESVQESLRDLSFRESANVACGNCPILEREKQDLHEALRNGNGSEETARELQESILTEQNRYEQTLVSEQGRRQDLEQLVQEQFMTLTQERAQSGEDPSPRTRDQLERERHANEEVLRQVEEARSYLKTEKLQLRDQEATLFRERSVQDLTLSQAYAELERQGPSYKWQQ</sequence>
<dbReference type="VEuPathDB" id="FungiDB:H257_04694"/>
<protein>
    <submittedName>
        <fullName evidence="2">Uncharacterized protein</fullName>
    </submittedName>
</protein>
<evidence type="ECO:0000313" key="2">
    <source>
        <dbReference type="EMBL" id="RHY95766.1"/>
    </source>
</evidence>